<dbReference type="EMBL" id="JACHFR010000002">
    <property type="protein sequence ID" value="MBB5218763.1"/>
    <property type="molecule type" value="Genomic_DNA"/>
</dbReference>
<feature type="signal peptide" evidence="1">
    <location>
        <begin position="1"/>
        <end position="22"/>
    </location>
</feature>
<dbReference type="RefSeq" id="WP_184652205.1">
    <property type="nucleotide sequence ID" value="NZ_JACHFR010000002.1"/>
</dbReference>
<keyword evidence="1" id="KW-0732">Signal</keyword>
<accession>A0A840SGV5</accession>
<reference evidence="2 3" key="1">
    <citation type="submission" date="2020-08" db="EMBL/GenBank/DDBJ databases">
        <title>Genomic Encyclopedia of Type Strains, Phase IV (KMG-IV): sequencing the most valuable type-strain genomes for metagenomic binning, comparative biology and taxonomic classification.</title>
        <authorList>
            <person name="Goeker M."/>
        </authorList>
    </citation>
    <scope>NUCLEOTIDE SEQUENCE [LARGE SCALE GENOMIC DNA]</scope>
    <source>
        <strain evidence="2 3">DSM 103679</strain>
    </source>
</reference>
<gene>
    <name evidence="2" type="ORF">HNP77_001132</name>
</gene>
<keyword evidence="3" id="KW-1185">Reference proteome</keyword>
<feature type="chain" id="PRO_5032973762" description="WG repeat-containing protein" evidence="1">
    <location>
        <begin position="23"/>
        <end position="132"/>
    </location>
</feature>
<name>A0A840SGV5_9SPIR</name>
<dbReference type="Proteomes" id="UP000578697">
    <property type="component" value="Unassembled WGS sequence"/>
</dbReference>
<evidence type="ECO:0008006" key="4">
    <source>
        <dbReference type="Google" id="ProtNLM"/>
    </source>
</evidence>
<organism evidence="2 3">
    <name type="scientific">Treponema rectale</name>
    <dbReference type="NCBI Taxonomy" id="744512"/>
    <lineage>
        <taxon>Bacteria</taxon>
        <taxon>Pseudomonadati</taxon>
        <taxon>Spirochaetota</taxon>
        <taxon>Spirochaetia</taxon>
        <taxon>Spirochaetales</taxon>
        <taxon>Treponemataceae</taxon>
        <taxon>Treponema</taxon>
    </lineage>
</organism>
<comment type="caution">
    <text evidence="2">The sequence shown here is derived from an EMBL/GenBank/DDBJ whole genome shotgun (WGS) entry which is preliminary data.</text>
</comment>
<protein>
    <recommendedName>
        <fullName evidence="4">WG repeat-containing protein</fullName>
    </recommendedName>
</protein>
<sequence>MKNKIVFFIFVLIMNISCLSNSNTTLQRKILTKEPGYFSLEDDFMILGKIQNYTVAYNQHFWGNNRMTGRIIIFENGEPIGSYGGINDIPIVKDQCLIFLEYREQYGNTIDLSSGIPSKVYLDGEHFSFEYY</sequence>
<evidence type="ECO:0000256" key="1">
    <source>
        <dbReference type="SAM" id="SignalP"/>
    </source>
</evidence>
<evidence type="ECO:0000313" key="3">
    <source>
        <dbReference type="Proteomes" id="UP000578697"/>
    </source>
</evidence>
<dbReference type="AlphaFoldDB" id="A0A840SGV5"/>
<evidence type="ECO:0000313" key="2">
    <source>
        <dbReference type="EMBL" id="MBB5218763.1"/>
    </source>
</evidence>
<proteinExistence type="predicted"/>